<evidence type="ECO:0000256" key="9">
    <source>
        <dbReference type="ARBA" id="ARBA00022989"/>
    </source>
</evidence>
<feature type="active site" evidence="11">
    <location>
        <position position="41"/>
    </location>
</feature>
<evidence type="ECO:0000256" key="7">
    <source>
        <dbReference type="ARBA" id="ARBA00022692"/>
    </source>
</evidence>
<dbReference type="PRINTS" id="PR00727">
    <property type="entry name" value="LEADERPTASE"/>
</dbReference>
<keyword evidence="15" id="KW-1185">Reference proteome</keyword>
<keyword evidence="9" id="KW-1133">Transmembrane helix</keyword>
<evidence type="ECO:0000313" key="15">
    <source>
        <dbReference type="Proteomes" id="UP000441585"/>
    </source>
</evidence>
<comment type="subcellular location">
    <subcellularLocation>
        <location evidence="2">Cell membrane</location>
        <topology evidence="2">Single-pass type II membrane protein</topology>
    </subcellularLocation>
    <subcellularLocation>
        <location evidence="12">Membrane</location>
        <topology evidence="12">Single-pass type II membrane protein</topology>
    </subcellularLocation>
</comment>
<dbReference type="PANTHER" id="PTHR43390">
    <property type="entry name" value="SIGNAL PEPTIDASE I"/>
    <property type="match status" value="1"/>
</dbReference>
<keyword evidence="5" id="KW-1003">Cell membrane</keyword>
<dbReference type="PANTHER" id="PTHR43390:SF1">
    <property type="entry name" value="CHLOROPLAST PROCESSING PEPTIDASE"/>
    <property type="match status" value="1"/>
</dbReference>
<dbReference type="Gene3D" id="2.10.109.10">
    <property type="entry name" value="Umud Fragment, subunit A"/>
    <property type="match status" value="1"/>
</dbReference>
<evidence type="ECO:0000256" key="5">
    <source>
        <dbReference type="ARBA" id="ARBA00022475"/>
    </source>
</evidence>
<evidence type="ECO:0000256" key="11">
    <source>
        <dbReference type="PIRSR" id="PIRSR600223-1"/>
    </source>
</evidence>
<organism evidence="14 15">
    <name type="scientific">Metabacillus idriensis</name>
    <dbReference type="NCBI Taxonomy" id="324768"/>
    <lineage>
        <taxon>Bacteria</taxon>
        <taxon>Bacillati</taxon>
        <taxon>Bacillota</taxon>
        <taxon>Bacilli</taxon>
        <taxon>Bacillales</taxon>
        <taxon>Bacillaceae</taxon>
        <taxon>Metabacillus</taxon>
    </lineage>
</organism>
<reference evidence="14 15" key="1">
    <citation type="submission" date="2019-11" db="EMBL/GenBank/DDBJ databases">
        <title>Bacillus idriensis genome.</title>
        <authorList>
            <person name="Konopka E.N."/>
            <person name="Newman J.D."/>
        </authorList>
    </citation>
    <scope>NUCLEOTIDE SEQUENCE [LARGE SCALE GENOMIC DNA]</scope>
    <source>
        <strain evidence="14 15">DSM 19097</strain>
    </source>
</reference>
<keyword evidence="7" id="KW-0812">Transmembrane</keyword>
<evidence type="ECO:0000256" key="12">
    <source>
        <dbReference type="RuleBase" id="RU362042"/>
    </source>
</evidence>
<evidence type="ECO:0000256" key="10">
    <source>
        <dbReference type="ARBA" id="ARBA00023136"/>
    </source>
</evidence>
<dbReference type="SUPFAM" id="SSF51306">
    <property type="entry name" value="LexA/Signal peptidase"/>
    <property type="match status" value="1"/>
</dbReference>
<evidence type="ECO:0000256" key="2">
    <source>
        <dbReference type="ARBA" id="ARBA00004401"/>
    </source>
</evidence>
<dbReference type="PROSITE" id="PS00501">
    <property type="entry name" value="SPASE_I_1"/>
    <property type="match status" value="1"/>
</dbReference>
<protein>
    <recommendedName>
        <fullName evidence="4 12">Signal peptidase I</fullName>
        <ecNumber evidence="4 12">3.4.21.89</ecNumber>
    </recommendedName>
</protein>
<dbReference type="InterPro" id="IPR019758">
    <property type="entry name" value="Pept_S26A_signal_pept_1_CS"/>
</dbReference>
<accession>A0A6I2M5K4</accession>
<gene>
    <name evidence="14" type="primary">lepB</name>
    <name evidence="14" type="ORF">GJU41_05565</name>
</gene>
<dbReference type="NCBIfam" id="TIGR02227">
    <property type="entry name" value="sigpep_I_bact"/>
    <property type="match status" value="1"/>
</dbReference>
<dbReference type="GO" id="GO:0009003">
    <property type="term" value="F:signal peptidase activity"/>
    <property type="evidence" value="ECO:0007669"/>
    <property type="project" value="UniProtKB-EC"/>
</dbReference>
<feature type="domain" description="Peptidase S26" evidence="13">
    <location>
        <begin position="11"/>
        <end position="174"/>
    </location>
</feature>
<comment type="caution">
    <text evidence="14">The sequence shown here is derived from an EMBL/GenBank/DDBJ whole genome shotgun (WGS) entry which is preliminary data.</text>
</comment>
<keyword evidence="10" id="KW-0472">Membrane</keyword>
<dbReference type="Proteomes" id="UP000441585">
    <property type="component" value="Unassembled WGS sequence"/>
</dbReference>
<dbReference type="GO" id="GO:0004252">
    <property type="term" value="F:serine-type endopeptidase activity"/>
    <property type="evidence" value="ECO:0007669"/>
    <property type="project" value="InterPro"/>
</dbReference>
<dbReference type="FunFam" id="2.10.109.10:FF:000008">
    <property type="entry name" value="Signal peptidase I"/>
    <property type="match status" value="1"/>
</dbReference>
<evidence type="ECO:0000256" key="4">
    <source>
        <dbReference type="ARBA" id="ARBA00013208"/>
    </source>
</evidence>
<dbReference type="InterPro" id="IPR019756">
    <property type="entry name" value="Pept_S26A_signal_pept_1_Ser-AS"/>
</dbReference>
<sequence length="183" mass="20720">MSKKRKSHTLLEWGKAVLLAVGLALIIRLFLFEPYLVEGSSMDPTLHDGDRLFVSKSSFMIGDVKRGDIVIIDSDEKDVHYVKRVIGLSGDTVEVKGHKLKINGKQLEEPYLLSNEKKAEKLGMFLMDDFEPVTVPKHDVFVMGDNRTNSMDSRNGLGFISKDRIAGKAEFVFFPFEKIRKTK</sequence>
<comment type="similarity">
    <text evidence="3 12">Belongs to the peptidase S26 family.</text>
</comment>
<dbReference type="EC" id="3.4.21.89" evidence="4 12"/>
<dbReference type="CDD" id="cd06530">
    <property type="entry name" value="S26_SPase_I"/>
    <property type="match status" value="1"/>
</dbReference>
<dbReference type="AlphaFoldDB" id="A0A6I2M5K4"/>
<feature type="active site" evidence="11">
    <location>
        <position position="83"/>
    </location>
</feature>
<dbReference type="GO" id="GO:0005886">
    <property type="term" value="C:plasma membrane"/>
    <property type="evidence" value="ECO:0007669"/>
    <property type="project" value="UniProtKB-SubCell"/>
</dbReference>
<evidence type="ECO:0000256" key="6">
    <source>
        <dbReference type="ARBA" id="ARBA00022670"/>
    </source>
</evidence>
<dbReference type="InterPro" id="IPR000223">
    <property type="entry name" value="Pept_S26A_signal_pept_1"/>
</dbReference>
<dbReference type="GO" id="GO:0006465">
    <property type="term" value="P:signal peptide processing"/>
    <property type="evidence" value="ECO:0007669"/>
    <property type="project" value="InterPro"/>
</dbReference>
<dbReference type="RefSeq" id="WP_070878961.1">
    <property type="nucleotide sequence ID" value="NZ_CAJFZX010000008.1"/>
</dbReference>
<evidence type="ECO:0000259" key="13">
    <source>
        <dbReference type="Pfam" id="PF10502"/>
    </source>
</evidence>
<dbReference type="InterPro" id="IPR019533">
    <property type="entry name" value="Peptidase_S26"/>
</dbReference>
<proteinExistence type="inferred from homology"/>
<dbReference type="Pfam" id="PF10502">
    <property type="entry name" value="Peptidase_S26"/>
    <property type="match status" value="1"/>
</dbReference>
<dbReference type="PROSITE" id="PS00761">
    <property type="entry name" value="SPASE_I_3"/>
    <property type="match status" value="1"/>
</dbReference>
<evidence type="ECO:0000256" key="8">
    <source>
        <dbReference type="ARBA" id="ARBA00022801"/>
    </source>
</evidence>
<dbReference type="InterPro" id="IPR036286">
    <property type="entry name" value="LexA/Signal_pep-like_sf"/>
</dbReference>
<name>A0A6I2M5K4_9BACI</name>
<evidence type="ECO:0000313" key="14">
    <source>
        <dbReference type="EMBL" id="MRX53430.1"/>
    </source>
</evidence>
<evidence type="ECO:0000256" key="1">
    <source>
        <dbReference type="ARBA" id="ARBA00000677"/>
    </source>
</evidence>
<evidence type="ECO:0000256" key="3">
    <source>
        <dbReference type="ARBA" id="ARBA00009370"/>
    </source>
</evidence>
<keyword evidence="6 12" id="KW-0645">Protease</keyword>
<keyword evidence="8 12" id="KW-0378">Hydrolase</keyword>
<comment type="catalytic activity">
    <reaction evidence="1 12">
        <text>Cleavage of hydrophobic, N-terminal signal or leader sequences from secreted and periplasmic proteins.</text>
        <dbReference type="EC" id="3.4.21.89"/>
    </reaction>
</comment>
<dbReference type="EMBL" id="WKKF01000001">
    <property type="protein sequence ID" value="MRX53430.1"/>
    <property type="molecule type" value="Genomic_DNA"/>
</dbReference>